<name>A0ABW2MYC7_9ACTN</name>
<dbReference type="PROSITE" id="PS51257">
    <property type="entry name" value="PROKAR_LIPOPROTEIN"/>
    <property type="match status" value="1"/>
</dbReference>
<feature type="compositionally biased region" description="Low complexity" evidence="1">
    <location>
        <begin position="35"/>
        <end position="54"/>
    </location>
</feature>
<feature type="region of interest" description="Disordered" evidence="1">
    <location>
        <begin position="31"/>
        <end position="64"/>
    </location>
</feature>
<reference evidence="3" key="1">
    <citation type="journal article" date="2019" name="Int. J. Syst. Evol. Microbiol.">
        <title>The Global Catalogue of Microorganisms (GCM) 10K type strain sequencing project: providing services to taxonomists for standard genome sequencing and annotation.</title>
        <authorList>
            <consortium name="The Broad Institute Genomics Platform"/>
            <consortium name="The Broad Institute Genome Sequencing Center for Infectious Disease"/>
            <person name="Wu L."/>
            <person name="Ma J."/>
        </authorList>
    </citation>
    <scope>NUCLEOTIDE SEQUENCE [LARGE SCALE GENOMIC DNA]</scope>
    <source>
        <strain evidence="3">FCH27</strain>
    </source>
</reference>
<comment type="caution">
    <text evidence="2">The sequence shown here is derived from an EMBL/GenBank/DDBJ whole genome shotgun (WGS) entry which is preliminary data.</text>
</comment>
<gene>
    <name evidence="2" type="ORF">ACFQO6_01195</name>
</gene>
<protein>
    <recommendedName>
        <fullName evidence="4">DUF3558 domain-containing protein</fullName>
    </recommendedName>
</protein>
<evidence type="ECO:0000256" key="1">
    <source>
        <dbReference type="SAM" id="MobiDB-lite"/>
    </source>
</evidence>
<dbReference type="EMBL" id="JBHTCH010000001">
    <property type="protein sequence ID" value="MFC7358868.1"/>
    <property type="molecule type" value="Genomic_DNA"/>
</dbReference>
<proteinExistence type="predicted"/>
<dbReference type="RefSeq" id="WP_255890900.1">
    <property type="nucleotide sequence ID" value="NZ_JAFMZM010000003.1"/>
</dbReference>
<organism evidence="2 3">
    <name type="scientific">Nocardioides astragali</name>
    <dbReference type="NCBI Taxonomy" id="1776736"/>
    <lineage>
        <taxon>Bacteria</taxon>
        <taxon>Bacillati</taxon>
        <taxon>Actinomycetota</taxon>
        <taxon>Actinomycetes</taxon>
        <taxon>Propionibacteriales</taxon>
        <taxon>Nocardioidaceae</taxon>
        <taxon>Nocardioides</taxon>
    </lineage>
</organism>
<accession>A0ABW2MYC7</accession>
<keyword evidence="3" id="KW-1185">Reference proteome</keyword>
<evidence type="ECO:0000313" key="2">
    <source>
        <dbReference type="EMBL" id="MFC7358868.1"/>
    </source>
</evidence>
<evidence type="ECO:0000313" key="3">
    <source>
        <dbReference type="Proteomes" id="UP001596524"/>
    </source>
</evidence>
<dbReference type="Proteomes" id="UP001596524">
    <property type="component" value="Unassembled WGS sequence"/>
</dbReference>
<sequence length="328" mass="33150">MPDRAEHRATTYARILTASLVLGALGACTDPADDSTQPTGSPASTATSEATTAPSPDPGTEESVDDVRATLGALAPCGLLSPGTDSASPQGPHTCEAQLADTRVRVAVGVPFDDDARAAAEVGDVAGLSAYTVPDLCRTVFPAGPAHGIAVEVSGGCEPALDEAAAIVGASLGANVDSHLREPGPDSLTACGLLSASEPRSSLLVDGVGGPSEGLDHCEIASGAILARTTLGLDYAATPFDEVVRRLGGERVRLAGQDAVVVSGGQTCFVHTYLWESDAEGRGPLHTDAVVHAETCKEAKRVARSIIEAAGREPVAAGSVSELLARAE</sequence>
<evidence type="ECO:0008006" key="4">
    <source>
        <dbReference type="Google" id="ProtNLM"/>
    </source>
</evidence>